<name>C0ECA0_9FIRM</name>
<reference evidence="2 3" key="2">
    <citation type="submission" date="2009-02" db="EMBL/GenBank/DDBJ databases">
        <title>Draft genome sequence of Clostridium methylpentosum (DSM 5476).</title>
        <authorList>
            <person name="Sudarsanam P."/>
            <person name="Ley R."/>
            <person name="Guruge J."/>
            <person name="Turnbaugh P.J."/>
            <person name="Mahowald M."/>
            <person name="Liep D."/>
            <person name="Gordon J."/>
        </authorList>
    </citation>
    <scope>NUCLEOTIDE SEQUENCE [LARGE SCALE GENOMIC DNA]</scope>
    <source>
        <strain evidence="2 3">DSM 5476</strain>
    </source>
</reference>
<evidence type="ECO:0000256" key="1">
    <source>
        <dbReference type="SAM" id="MobiDB-lite"/>
    </source>
</evidence>
<accession>C0ECA0</accession>
<feature type="compositionally biased region" description="Polar residues" evidence="1">
    <location>
        <begin position="67"/>
        <end position="79"/>
    </location>
</feature>
<feature type="region of interest" description="Disordered" evidence="1">
    <location>
        <begin position="46"/>
        <end position="79"/>
    </location>
</feature>
<dbReference type="EMBL" id="ACEC01000047">
    <property type="protein sequence ID" value="EEG30901.1"/>
    <property type="molecule type" value="Genomic_DNA"/>
</dbReference>
<evidence type="ECO:0000313" key="3">
    <source>
        <dbReference type="Proteomes" id="UP000003340"/>
    </source>
</evidence>
<evidence type="ECO:0000313" key="2">
    <source>
        <dbReference type="EMBL" id="EEG30901.1"/>
    </source>
</evidence>
<organism evidence="2 3">
    <name type="scientific">[Clostridium] methylpentosum DSM 5476</name>
    <dbReference type="NCBI Taxonomy" id="537013"/>
    <lineage>
        <taxon>Bacteria</taxon>
        <taxon>Bacillati</taxon>
        <taxon>Bacillota</taxon>
        <taxon>Clostridia</taxon>
        <taxon>Eubacteriales</taxon>
        <taxon>Oscillospiraceae</taxon>
        <taxon>Oscillospiraceae incertae sedis</taxon>
    </lineage>
</organism>
<dbReference type="Proteomes" id="UP000003340">
    <property type="component" value="Unassembled WGS sequence"/>
</dbReference>
<proteinExistence type="predicted"/>
<gene>
    <name evidence="2" type="ORF">CLOSTMETH_01469</name>
</gene>
<dbReference type="AlphaFoldDB" id="C0ECA0"/>
<sequence>MCAPTPNRYFSQMMSTCPALTGLFLLFDTVETRCSHHQIERMTTQVNRQPETAGVGNRISTPAGKTAQPTFQGWHISSI</sequence>
<reference evidence="2 3" key="1">
    <citation type="submission" date="2009-01" db="EMBL/GenBank/DDBJ databases">
        <authorList>
            <person name="Fulton L."/>
            <person name="Clifton S."/>
            <person name="Fulton B."/>
            <person name="Xu J."/>
            <person name="Minx P."/>
            <person name="Pepin K.H."/>
            <person name="Johnson M."/>
            <person name="Bhonagiri V."/>
            <person name="Nash W.E."/>
            <person name="Mardis E.R."/>
            <person name="Wilson R.K."/>
        </authorList>
    </citation>
    <scope>NUCLEOTIDE SEQUENCE [LARGE SCALE GENOMIC DNA]</scope>
    <source>
        <strain evidence="2 3">DSM 5476</strain>
    </source>
</reference>
<keyword evidence="3" id="KW-1185">Reference proteome</keyword>
<comment type="caution">
    <text evidence="2">The sequence shown here is derived from an EMBL/GenBank/DDBJ whole genome shotgun (WGS) entry which is preliminary data.</text>
</comment>
<dbReference type="HOGENOM" id="CLU_2599866_0_0_9"/>
<protein>
    <submittedName>
        <fullName evidence="2">Uncharacterized protein</fullName>
    </submittedName>
</protein>